<sequence>MKSYRLAAIMGLMVLHATLANAAAQNDAYIAGYAAGVLKQGLKIDMPPLNVRDGVITLPVGNLKAADRAKAVQLLSEIPGVNAVKISQAKASVPADEFQVPGDETVSATDKIILPTGLLPSGHLFKPLLADPRWAHFSAAYRNYQNDNFDGKDIGSVSFGETIPFYRANFGETSAQWETGIQASVFSDFNLGAESTDLVNTDFIASLYSSMRVGQFSAFGRIYHQSSHLGDEFLLRQIGTKFERVNLSYEGVDLRLSYELPFGVRIYGGGGGLFHREPDDLKIWSAQYGVEFRSPWRMEFADMRPIIAVDLKNFEENKWNTDVSARAGVEFENLQVLGRKLQLLVEYFNGYSPSGQFYNDKVEYVGIGAHYHF</sequence>
<dbReference type="Pfam" id="PF06727">
    <property type="entry name" value="DUF1207"/>
    <property type="match status" value="1"/>
</dbReference>
<keyword evidence="3" id="KW-1185">Reference proteome</keyword>
<dbReference type="OrthoDB" id="238106at2"/>
<evidence type="ECO:0000256" key="1">
    <source>
        <dbReference type="SAM" id="SignalP"/>
    </source>
</evidence>
<reference evidence="3" key="1">
    <citation type="journal article" date="2019" name="J. Bacteriol.">
        <title>A Mutagenic Screen Identifies a TonB-Dependent Receptor Required for the Lanthanide Metal Switch in the Type I Methanotroph 'Methylotuvimicrobium buryatense' 5GB1C.</title>
        <authorList>
            <person name="Groom J.D."/>
            <person name="Ford S.M."/>
            <person name="Pesesky M.W."/>
            <person name="Lidstrom M.E."/>
        </authorList>
    </citation>
    <scope>NUCLEOTIDE SEQUENCE [LARGE SCALE GENOMIC DNA]</scope>
    <source>
        <strain evidence="3">5GB1C</strain>
    </source>
</reference>
<dbReference type="STRING" id="675511.GCA_000341735_00127"/>
<evidence type="ECO:0000313" key="3">
    <source>
        <dbReference type="Proteomes" id="UP000305881"/>
    </source>
</evidence>
<dbReference type="InterPro" id="IPR009599">
    <property type="entry name" value="DUF1207"/>
</dbReference>
<evidence type="ECO:0000313" key="2">
    <source>
        <dbReference type="EMBL" id="QCW83338.1"/>
    </source>
</evidence>
<dbReference type="Proteomes" id="UP000305881">
    <property type="component" value="Chromosome"/>
</dbReference>
<dbReference type="EMBL" id="CP035467">
    <property type="protein sequence ID" value="QCW83338.1"/>
    <property type="molecule type" value="Genomic_DNA"/>
</dbReference>
<gene>
    <name evidence="2" type="ORF">EQU24_14620</name>
</gene>
<proteinExistence type="predicted"/>
<dbReference type="RefSeq" id="WP_017838789.1">
    <property type="nucleotide sequence ID" value="NZ_CP035467.1"/>
</dbReference>
<dbReference type="AlphaFoldDB" id="A0A4P9UPP5"/>
<dbReference type="KEGG" id="mbur:EQU24_14620"/>
<feature type="signal peptide" evidence="1">
    <location>
        <begin position="1"/>
        <end position="22"/>
    </location>
</feature>
<feature type="chain" id="PRO_5020817022" evidence="1">
    <location>
        <begin position="23"/>
        <end position="373"/>
    </location>
</feature>
<protein>
    <submittedName>
        <fullName evidence="2">DUF1207 domain-containing protein</fullName>
    </submittedName>
</protein>
<keyword evidence="1" id="KW-0732">Signal</keyword>
<organism evidence="2 3">
    <name type="scientific">Methylotuvimicrobium buryatense</name>
    <name type="common">Methylomicrobium buryatense</name>
    <dbReference type="NCBI Taxonomy" id="95641"/>
    <lineage>
        <taxon>Bacteria</taxon>
        <taxon>Pseudomonadati</taxon>
        <taxon>Pseudomonadota</taxon>
        <taxon>Gammaproteobacteria</taxon>
        <taxon>Methylococcales</taxon>
        <taxon>Methylococcaceae</taxon>
        <taxon>Methylotuvimicrobium</taxon>
    </lineage>
</organism>
<accession>A0A4P9UPP5</accession>
<name>A0A4P9UPP5_METBY</name>